<dbReference type="RefSeq" id="WP_067475634.1">
    <property type="nucleotide sequence ID" value="NZ_CP015961.1"/>
</dbReference>
<dbReference type="GO" id="GO:0042128">
    <property type="term" value="P:nitrate assimilation"/>
    <property type="evidence" value="ECO:0007669"/>
    <property type="project" value="UniProtKB-KW"/>
</dbReference>
<dbReference type="Proteomes" id="UP000186104">
    <property type="component" value="Chromosome"/>
</dbReference>
<reference evidence="4 5" key="1">
    <citation type="submission" date="2016-06" db="EMBL/GenBank/DDBJ databases">
        <title>Complete genome sequence of a saline-alkali tolerant type strain Dietzia timorensis ID05-A0528T.</title>
        <authorList>
            <person name="Wu X."/>
        </authorList>
    </citation>
    <scope>NUCLEOTIDE SEQUENCE [LARGE SCALE GENOMIC DNA]</scope>
    <source>
        <strain evidence="4 5">ID05-A0528</strain>
    </source>
</reference>
<dbReference type="InterPro" id="IPR036922">
    <property type="entry name" value="Rieske_2Fe-2S_sf"/>
</dbReference>
<dbReference type="SUPFAM" id="SSF50022">
    <property type="entry name" value="ISP domain"/>
    <property type="match status" value="1"/>
</dbReference>
<proteinExistence type="predicted"/>
<evidence type="ECO:0000256" key="2">
    <source>
        <dbReference type="ARBA" id="ARBA00023063"/>
    </source>
</evidence>
<protein>
    <submittedName>
        <fullName evidence="4">Nitrite reductase [NAD(P)H] small subunit</fullName>
    </submittedName>
</protein>
<dbReference type="GO" id="GO:0051537">
    <property type="term" value="F:2 iron, 2 sulfur cluster binding"/>
    <property type="evidence" value="ECO:0007669"/>
    <property type="project" value="InterPro"/>
</dbReference>
<dbReference type="STRING" id="499555.BJL86_2612"/>
<evidence type="ECO:0000259" key="3">
    <source>
        <dbReference type="Pfam" id="PF13806"/>
    </source>
</evidence>
<keyword evidence="1" id="KW-0560">Oxidoreductase</keyword>
<name>A0A173LR31_9ACTN</name>
<dbReference type="NCBIfam" id="TIGR02378">
    <property type="entry name" value="nirD_assim_sml"/>
    <property type="match status" value="1"/>
</dbReference>
<dbReference type="GO" id="GO:0008942">
    <property type="term" value="F:nitrite reductase [NAD(P)H] activity"/>
    <property type="evidence" value="ECO:0007669"/>
    <property type="project" value="InterPro"/>
</dbReference>
<organism evidence="4 5">
    <name type="scientific">Dietzia timorensis</name>
    <dbReference type="NCBI Taxonomy" id="499555"/>
    <lineage>
        <taxon>Bacteria</taxon>
        <taxon>Bacillati</taxon>
        <taxon>Actinomycetota</taxon>
        <taxon>Actinomycetes</taxon>
        <taxon>Mycobacteriales</taxon>
        <taxon>Dietziaceae</taxon>
        <taxon>Dietzia</taxon>
    </lineage>
</organism>
<dbReference type="AlphaFoldDB" id="A0A173LR31"/>
<dbReference type="InterPro" id="IPR012748">
    <property type="entry name" value="Rieske-like_NirD"/>
</dbReference>
<sequence>MTVIETTGLRAGAEVAVCTADALEANLGECVLLPDGRQVALFKVFDPKMDIERVYAVSNIDPYMNAAVMSRGIVGEHDGVPTVASPLLKQVFRLDDGRSLDDDSLGLEVFRAEIRDGEVIIAY</sequence>
<dbReference type="PANTHER" id="PTHR40562">
    <property type="match status" value="1"/>
</dbReference>
<dbReference type="InterPro" id="IPR017881">
    <property type="entry name" value="NirD"/>
</dbReference>
<dbReference type="PROSITE" id="PS51300">
    <property type="entry name" value="NIRD"/>
    <property type="match status" value="1"/>
</dbReference>
<dbReference type="PANTHER" id="PTHR40562:SF1">
    <property type="entry name" value="NITRITE REDUCTASE (NADH) SMALL SUBUNIT"/>
    <property type="match status" value="1"/>
</dbReference>
<dbReference type="OrthoDB" id="3213360at2"/>
<dbReference type="KEGG" id="dtm:BJL86_2612"/>
<feature type="domain" description="Rieske-like [2Fe-2S]" evidence="3">
    <location>
        <begin position="15"/>
        <end position="121"/>
    </location>
</feature>
<gene>
    <name evidence="4" type="ORF">BJL86_2612</name>
</gene>
<evidence type="ECO:0000313" key="5">
    <source>
        <dbReference type="Proteomes" id="UP000186104"/>
    </source>
</evidence>
<dbReference type="Gene3D" id="2.102.10.10">
    <property type="entry name" value="Rieske [2Fe-2S] iron-sulphur domain"/>
    <property type="match status" value="1"/>
</dbReference>
<evidence type="ECO:0000313" key="4">
    <source>
        <dbReference type="EMBL" id="ANI93372.1"/>
    </source>
</evidence>
<accession>A0A173LR31</accession>
<dbReference type="Pfam" id="PF13806">
    <property type="entry name" value="Rieske_2"/>
    <property type="match status" value="1"/>
</dbReference>
<dbReference type="EMBL" id="CP015961">
    <property type="protein sequence ID" value="ANI93372.1"/>
    <property type="molecule type" value="Genomic_DNA"/>
</dbReference>
<evidence type="ECO:0000256" key="1">
    <source>
        <dbReference type="ARBA" id="ARBA00023002"/>
    </source>
</evidence>
<keyword evidence="2" id="KW-0534">Nitrate assimilation</keyword>
<keyword evidence="5" id="KW-1185">Reference proteome</keyword>